<dbReference type="KEGG" id="vg:14296482"/>
<gene>
    <name evidence="1" type="ORF">BcepMigl_gp31</name>
</gene>
<dbReference type="Proteomes" id="UP000009014">
    <property type="component" value="Segment"/>
</dbReference>
<dbReference type="GeneID" id="14296482"/>
<dbReference type="RefSeq" id="YP_007236777.1">
    <property type="nucleotide sequence ID" value="NC_019917.1"/>
</dbReference>
<name>I6WB15_9CAUD</name>
<evidence type="ECO:0000313" key="1">
    <source>
        <dbReference type="EMBL" id="AFN39100.1"/>
    </source>
</evidence>
<dbReference type="OrthoDB" id="18234at10239"/>
<sequence>MKAFAWQSGLIEFASAVPSGALLIAEGPAKELRRVIGVWARHSRSNDDLLVPGVPEADTEDAKLDALIAFSLRIKTRIAKARANPPA</sequence>
<dbReference type="EMBL" id="JX104231">
    <property type="protein sequence ID" value="AFN39100.1"/>
    <property type="molecule type" value="Genomic_DNA"/>
</dbReference>
<proteinExistence type="predicted"/>
<accession>I6WB15</accession>
<protein>
    <submittedName>
        <fullName evidence="1">Uncharacterized protein</fullName>
    </submittedName>
</protein>
<organism evidence="1 2">
    <name type="scientific">Burkholderia phage BcepMigl</name>
    <dbReference type="NCBI Taxonomy" id="2886899"/>
    <lineage>
        <taxon>Viruses</taxon>
        <taxon>Duplodnaviria</taxon>
        <taxon>Heunggongvirae</taxon>
        <taxon>Uroviricota</taxon>
        <taxon>Caudoviricetes</taxon>
        <taxon>Lessievirus</taxon>
        <taxon>Lessievirus bcepmigl</taxon>
    </lineage>
</organism>
<keyword evidence="2" id="KW-1185">Reference proteome</keyword>
<reference evidence="1 2" key="1">
    <citation type="submission" date="2012-05" db="EMBL/GenBank/DDBJ databases">
        <title>Complete genome of the Bcep22-like bacteriophage BcepMigl.</title>
        <authorList>
            <person name="Gill J.J."/>
            <person name="Migl D.M."/>
            <person name="Summer E.J."/>
            <person name="Gonzlaez C.F."/>
            <person name="Young R."/>
        </authorList>
    </citation>
    <scope>NUCLEOTIDE SEQUENCE [LARGE SCALE GENOMIC DNA]</scope>
</reference>
<evidence type="ECO:0000313" key="2">
    <source>
        <dbReference type="Proteomes" id="UP000009014"/>
    </source>
</evidence>